<name>A0ABT2Y7Q6_9MOLU</name>
<organism evidence="3 4">
    <name type="scientific">Paracholeplasma manati</name>
    <dbReference type="NCBI Taxonomy" id="591373"/>
    <lineage>
        <taxon>Bacteria</taxon>
        <taxon>Bacillati</taxon>
        <taxon>Mycoplasmatota</taxon>
        <taxon>Mollicutes</taxon>
        <taxon>Acholeplasmatales</taxon>
        <taxon>Acholeplasmataceae</taxon>
        <taxon>Paracholeplasma</taxon>
    </lineage>
</organism>
<keyword evidence="1" id="KW-0808">Transferase</keyword>
<keyword evidence="4" id="KW-1185">Reference proteome</keyword>
<accession>A0ABT2Y7Q6</accession>
<dbReference type="Proteomes" id="UP001177160">
    <property type="component" value="Unassembled WGS sequence"/>
</dbReference>
<reference evidence="3" key="1">
    <citation type="submission" date="2022-09" db="EMBL/GenBank/DDBJ databases">
        <title>Novel Mycoplasma species identified in domestic and wild animals.</title>
        <authorList>
            <person name="Volokhov D.V."/>
            <person name="Furtak V.A."/>
            <person name="Zagorodnyaya T.A."/>
        </authorList>
    </citation>
    <scope>NUCLEOTIDE SEQUENCE</scope>
    <source>
        <strain evidence="3">Oakley</strain>
    </source>
</reference>
<dbReference type="PROSITE" id="PS50109">
    <property type="entry name" value="HIS_KIN"/>
    <property type="match status" value="1"/>
</dbReference>
<feature type="domain" description="Histidine kinase" evidence="2">
    <location>
        <begin position="1"/>
        <end position="103"/>
    </location>
</feature>
<keyword evidence="1" id="KW-0418">Kinase</keyword>
<protein>
    <submittedName>
        <fullName evidence="3">ATP-binding protein</fullName>
    </submittedName>
</protein>
<evidence type="ECO:0000256" key="1">
    <source>
        <dbReference type="ARBA" id="ARBA00022777"/>
    </source>
</evidence>
<evidence type="ECO:0000259" key="2">
    <source>
        <dbReference type="PROSITE" id="PS50109"/>
    </source>
</evidence>
<gene>
    <name evidence="3" type="ORF">N7548_08115</name>
</gene>
<sequence>MTKFTDYLYDLIQNSIDAKASNIELHMKHQGLLRVTIQDNGVGMDEATLMKVKTFSYSSRKTRTVGLGLSLIHDLTIQTNGYFEITSKLGVGTTLSLGFDDQHIDFPEMGDISALIADLYMHQGVQNLIFSFDDFRLDFESLGLNQTIKTYRQRNQLYNYVQEKLIEVANENTR</sequence>
<keyword evidence="3" id="KW-0067">ATP-binding</keyword>
<comment type="caution">
    <text evidence="3">The sequence shown here is derived from an EMBL/GenBank/DDBJ whole genome shotgun (WGS) entry which is preliminary data.</text>
</comment>
<dbReference type="Gene3D" id="3.30.565.10">
    <property type="entry name" value="Histidine kinase-like ATPase, C-terminal domain"/>
    <property type="match status" value="1"/>
</dbReference>
<proteinExistence type="predicted"/>
<dbReference type="InterPro" id="IPR005467">
    <property type="entry name" value="His_kinase_dom"/>
</dbReference>
<dbReference type="InterPro" id="IPR003594">
    <property type="entry name" value="HATPase_dom"/>
</dbReference>
<evidence type="ECO:0000313" key="3">
    <source>
        <dbReference type="EMBL" id="MCV2232782.1"/>
    </source>
</evidence>
<dbReference type="Pfam" id="PF02518">
    <property type="entry name" value="HATPase_c"/>
    <property type="match status" value="1"/>
</dbReference>
<dbReference type="InterPro" id="IPR036890">
    <property type="entry name" value="HATPase_C_sf"/>
</dbReference>
<dbReference type="EMBL" id="JAOVQM010000009">
    <property type="protein sequence ID" value="MCV2232782.1"/>
    <property type="molecule type" value="Genomic_DNA"/>
</dbReference>
<dbReference type="SUPFAM" id="SSF55874">
    <property type="entry name" value="ATPase domain of HSP90 chaperone/DNA topoisomerase II/histidine kinase"/>
    <property type="match status" value="1"/>
</dbReference>
<evidence type="ECO:0000313" key="4">
    <source>
        <dbReference type="Proteomes" id="UP001177160"/>
    </source>
</evidence>
<keyword evidence="3" id="KW-0547">Nucleotide-binding</keyword>
<dbReference type="GO" id="GO:0005524">
    <property type="term" value="F:ATP binding"/>
    <property type="evidence" value="ECO:0007669"/>
    <property type="project" value="UniProtKB-KW"/>
</dbReference>
<dbReference type="RefSeq" id="WP_263608971.1">
    <property type="nucleotide sequence ID" value="NZ_JAOVQM010000009.1"/>
</dbReference>